<dbReference type="EMBL" id="SMUW01000028">
    <property type="protein sequence ID" value="TDK47991.1"/>
    <property type="molecule type" value="Genomic_DNA"/>
</dbReference>
<accession>A0A4R5V803</accession>
<dbReference type="Proteomes" id="UP000295438">
    <property type="component" value="Unassembled WGS sequence"/>
</dbReference>
<evidence type="ECO:0000259" key="2">
    <source>
        <dbReference type="Pfam" id="PF13778"/>
    </source>
</evidence>
<reference evidence="3 4" key="1">
    <citation type="submission" date="2019-03" db="EMBL/GenBank/DDBJ databases">
        <title>Algoriphagus aquimaris sp. nov., isolated form marine sediment in Pohang, Korea.</title>
        <authorList>
            <person name="Kim J."/>
            <person name="Yoon S.-H."/>
            <person name="Lee S.-S."/>
        </authorList>
    </citation>
    <scope>NUCLEOTIDE SEQUENCE [LARGE SCALE GENOMIC DNA]</scope>
    <source>
        <strain evidence="3 4">F21</strain>
    </source>
</reference>
<evidence type="ECO:0000313" key="3">
    <source>
        <dbReference type="EMBL" id="TDK47991.1"/>
    </source>
</evidence>
<sequence>MNLIWSVFLMVVLSSNPSLSLEDFRWKNRLLVIFGEEAIDKKLLETQLDEIQERKLIIMRFQNEELVYSTDTLDIKVESFLKLKSKNPRADWMLIGLDGGVKSSGKSGELDLLKTFKRIDSMPMRQSEMRKDGKN</sequence>
<feature type="domain" description="DUF4174" evidence="2">
    <location>
        <begin position="21"/>
        <end position="128"/>
    </location>
</feature>
<dbReference type="Pfam" id="PF13778">
    <property type="entry name" value="DUF4174"/>
    <property type="match status" value="1"/>
</dbReference>
<evidence type="ECO:0000313" key="4">
    <source>
        <dbReference type="Proteomes" id="UP000295438"/>
    </source>
</evidence>
<comment type="caution">
    <text evidence="3">The sequence shown here is derived from an EMBL/GenBank/DDBJ whole genome shotgun (WGS) entry which is preliminary data.</text>
</comment>
<dbReference type="AlphaFoldDB" id="A0A4R5V803"/>
<dbReference type="InterPro" id="IPR025232">
    <property type="entry name" value="DUF4174"/>
</dbReference>
<keyword evidence="1" id="KW-0732">Signal</keyword>
<gene>
    <name evidence="3" type="ORF">E1898_04770</name>
</gene>
<keyword evidence="4" id="KW-1185">Reference proteome</keyword>
<dbReference type="RefSeq" id="WP_133390041.1">
    <property type="nucleotide sequence ID" value="NZ_SMUW01000028.1"/>
</dbReference>
<organism evidence="3 4">
    <name type="scientific">Algoriphagus formosus</name>
    <dbReference type="NCBI Taxonomy" id="2007308"/>
    <lineage>
        <taxon>Bacteria</taxon>
        <taxon>Pseudomonadati</taxon>
        <taxon>Bacteroidota</taxon>
        <taxon>Cytophagia</taxon>
        <taxon>Cytophagales</taxon>
        <taxon>Cyclobacteriaceae</taxon>
        <taxon>Algoriphagus</taxon>
    </lineage>
</organism>
<protein>
    <submittedName>
        <fullName evidence="3">DUF4174 domain-containing protein</fullName>
    </submittedName>
</protein>
<evidence type="ECO:0000256" key="1">
    <source>
        <dbReference type="ARBA" id="ARBA00022729"/>
    </source>
</evidence>
<name>A0A4R5V803_9BACT</name>
<proteinExistence type="predicted"/>